<dbReference type="Gene3D" id="3.50.30.40">
    <property type="entry name" value="Ribonuclease E inhibitor RraA/RraA-like"/>
    <property type="match status" value="1"/>
</dbReference>
<evidence type="ECO:0000313" key="2">
    <source>
        <dbReference type="Proteomes" id="UP000256864"/>
    </source>
</evidence>
<sequence length="220" mass="23255">MARRGMKPIDRLRRLSSPADPVGLLSGISAPQISDALKSVTGEVGVIPSIKPMNNLRVCGRVVTARTSQHDWGTSVMAIDAASPGEIIFIGADGDERAVWGELTSKTALKKGIAGVVIYGSCRDVDAILELDFPVFSRDYVPCAGEPRAEGQLNVELECDGVLVKNGDLLLGDESGVVVVPSEVTGEVVRAALKVKEKEYSIVEGVEGGISLSEILGLRK</sequence>
<dbReference type="SUPFAM" id="SSF89562">
    <property type="entry name" value="RraA-like"/>
    <property type="match status" value="1"/>
</dbReference>
<dbReference type="CDD" id="cd16841">
    <property type="entry name" value="RraA_family"/>
    <property type="match status" value="1"/>
</dbReference>
<dbReference type="AlphaFoldDB" id="A0A371NDG6"/>
<name>A0A371NDG6_9EURY</name>
<reference evidence="1 2" key="1">
    <citation type="submission" date="2018-07" db="EMBL/GenBank/DDBJ databases">
        <title>Genomic Encyclopedia of Type Strains, Phase IV (KMG-IV): sequencing the most valuable type-strain genomes for metagenomic binning, comparative biology and taxonomic classification.</title>
        <authorList>
            <person name="Goeker M."/>
        </authorList>
    </citation>
    <scope>NUCLEOTIDE SEQUENCE [LARGE SCALE GENOMIC DNA]</scope>
    <source>
        <strain evidence="1 2">DSM 7466</strain>
    </source>
</reference>
<protein>
    <submittedName>
        <fullName evidence="1">3-hexulose-6-phosphate synthase</fullName>
    </submittedName>
</protein>
<comment type="caution">
    <text evidence="1">The sequence shown here is derived from an EMBL/GenBank/DDBJ whole genome shotgun (WGS) entry which is preliminary data.</text>
</comment>
<dbReference type="PANTHER" id="PTHR33254:SF4">
    <property type="entry name" value="4-HYDROXY-4-METHYL-2-OXOGLUTARATE ALDOLASE 3-RELATED"/>
    <property type="match status" value="1"/>
</dbReference>
<dbReference type="InterPro" id="IPR036704">
    <property type="entry name" value="RraA/RraA-like_sf"/>
</dbReference>
<dbReference type="EMBL" id="QREL01000001">
    <property type="protein sequence ID" value="REE28484.1"/>
    <property type="molecule type" value="Genomic_DNA"/>
</dbReference>
<keyword evidence="2" id="KW-1185">Reference proteome</keyword>
<proteinExistence type="predicted"/>
<accession>A0A371NDG6</accession>
<organism evidence="1 2">
    <name type="scientific">Methanothermobacter defluvii</name>
    <dbReference type="NCBI Taxonomy" id="49339"/>
    <lineage>
        <taxon>Archaea</taxon>
        <taxon>Methanobacteriati</taxon>
        <taxon>Methanobacteriota</taxon>
        <taxon>Methanomada group</taxon>
        <taxon>Methanobacteria</taxon>
        <taxon>Methanobacteriales</taxon>
        <taxon>Methanobacteriaceae</taxon>
        <taxon>Methanothermobacter</taxon>
    </lineage>
</organism>
<evidence type="ECO:0000313" key="1">
    <source>
        <dbReference type="EMBL" id="REE28484.1"/>
    </source>
</evidence>
<dbReference type="GO" id="GO:0047443">
    <property type="term" value="F:4-hydroxy-4-methyl-2-oxoglutarate aldolase activity"/>
    <property type="evidence" value="ECO:0007669"/>
    <property type="project" value="TreeGrafter"/>
</dbReference>
<dbReference type="PANTHER" id="PTHR33254">
    <property type="entry name" value="4-HYDROXY-4-METHYL-2-OXOGLUTARATE ALDOLASE 3-RELATED"/>
    <property type="match status" value="1"/>
</dbReference>
<dbReference type="Pfam" id="PF03737">
    <property type="entry name" value="RraA-like"/>
    <property type="match status" value="1"/>
</dbReference>
<dbReference type="InterPro" id="IPR005493">
    <property type="entry name" value="RraA/RraA-like"/>
</dbReference>
<dbReference type="Proteomes" id="UP000256864">
    <property type="component" value="Unassembled WGS sequence"/>
</dbReference>
<gene>
    <name evidence="1" type="ORF">C7452_0496</name>
</gene>
<dbReference type="GO" id="GO:0008948">
    <property type="term" value="F:oxaloacetate decarboxylase activity"/>
    <property type="evidence" value="ECO:0007669"/>
    <property type="project" value="TreeGrafter"/>
</dbReference>